<sequence length="1635" mass="179464">MPHLKTPGVSGTPRRSDLDLASSSLVARCLLSDQPLPSSTATYGDIKNTCNTDKVNDRKFLATPPAAVSSTSDDVACDTVHDDKNILVSESHDVIVSAESEQSNTNTPAENEQSINHNLLQMTNNHDENPQNAPISLPATTIRRNLFPEFEQGSEHQQTINVGVAVHHEMPYIEAQVGEKLVNFAADTNPEASDILEYQMDHTSQQCHSDEPVSISNTSNPCTGDKSVYMNNVCSPITEANSASLECTTNSSHNSKSKNTASCINNDKSYISESQSNINNYHTVSKAEDHTYYRRGASTAYHENYQPQKVNSITTSTSTETISTTAATTAAVSCSTIRGQSKDLPVHARSLGASTVTTNRPKISTSPASTPLTGSISSIACNAYTNDILNANISSINENNMHGCKDNSIETNKELSNVTNINMSINSKQGQLKSNPVQTDNSDPRSGIPVSRSDITPLQSLGTCITSFSNPSATSVGSTPESSKHIFSLAKAQVTPNQSQVKLSAAQSIQPCIINGKTSQIKPVTSVLIPIFVQTSPGNGETPSFQQAFLINPQSEAAVNSRASASSSCAISTPRKLTPIAPKVNTITHQCLQASLAGTRRGKSESNTEANVNLVQEQKKTLDPCPNQNSKLIGQNSPRSTGCGSDQRLTTNCDSDFVSSNTDSICQDSNIAKNNTQPPTLSETDILSTSVQSEVSSCPFSVEQNFTGATISNDRNTINSAGDFSANDARRSKDILSFSTCTPYSSDERKPSQTSLHHVFPNIPMADEHQFDAQSKFISNRDVFNSDATTYEVENPDEEDNDVHTFSNQQTVYANFSPESNVRVNNSATEMSTRHNLTSQSVLFADSKRSKSSDAVFCPEKDTYNFHSPKRLSLSSTSSLICDITNTHEHGSKGLSMGLERNMPGPISGSAPKEILLPQASTNPSSSAHSRILFASHETSPHYSVSRLKEINRNEGSVSKMTTLYENMHSSGTSSGCSGTSATRGWDDCSITHYGQHQVPRSATCQTTSTTRCVCQPTTRKRAYTIPAKDPELKLNTNTLLPSLSGWRRDEHFEASGPKNFPPCQSSEAEDSEDLQDDILTSALKCTGPVDREFLLARRRCVTLPSQKHGLESKTLEFDKYRKSGSDKVNVSCNRTHFTLTPTHKNGSPQRHPYSYNSSTKEACESWKLKSPFSREDNSKHLQKSHNIDNDIHYTNKETSLPDYRTPIHTLNGSTRQASFEYDGMKIPADSSLGDKAHEPISDDVVDGWNISIPNMEYFTQDSRDMVLTLPGSSPNATLALEGVHQRESLGRNVDVNMEGEQHHTTVLDNMREDALELLNADFSSDRICHSTHSSPKRVSIADRHLSASKPLHLQHHCLLRYNGLHENHFHPLQHQHHDKEQQQQSANREEEQQPLNLSVTKYHSTSKSWRHEPTSGCSMPLNLTTRNPPGFLGNSNNLTRCIAHPHLHKTSNESSSRVGTHTGRAHTHHLNLSTRSNCHHIADENKMRQFSEDNSNFSHSFDGVRGQHVHRTKDIHLNSEFREQSSRNDNLCVAAQMSTLTLDQPGVAPFTLDHCRDVPLTFDEPKDAPINFDQYAHAPRALNQPGLSVLTQAPPTTCSGLDLDEQAEPLYVSEDLGDDVVWRPWSSHFQKEQV</sequence>
<feature type="region of interest" description="Disordered" evidence="1">
    <location>
        <begin position="426"/>
        <end position="453"/>
    </location>
</feature>
<feature type="compositionally biased region" description="Polar residues" evidence="1">
    <location>
        <begin position="1394"/>
        <end position="1408"/>
    </location>
</feature>
<comment type="caution">
    <text evidence="2">The sequence shown here is derived from an EMBL/GenBank/DDBJ whole genome shotgun (WGS) entry which is preliminary data.</text>
</comment>
<evidence type="ECO:0000313" key="3">
    <source>
        <dbReference type="Proteomes" id="UP000735302"/>
    </source>
</evidence>
<evidence type="ECO:0000256" key="1">
    <source>
        <dbReference type="SAM" id="MobiDB-lite"/>
    </source>
</evidence>
<gene>
    <name evidence="2" type="ORF">PoB_003471700</name>
</gene>
<feature type="compositionally biased region" description="Polar residues" evidence="1">
    <location>
        <begin position="426"/>
        <end position="441"/>
    </location>
</feature>
<feature type="compositionally biased region" description="Polar residues" evidence="1">
    <location>
        <begin position="626"/>
        <end position="643"/>
    </location>
</feature>
<keyword evidence="3" id="KW-1185">Reference proteome</keyword>
<name>A0AAV4ALR8_9GAST</name>
<accession>A0AAV4ALR8</accession>
<proteinExistence type="predicted"/>
<feature type="region of interest" description="Disordered" evidence="1">
    <location>
        <begin position="619"/>
        <end position="643"/>
    </location>
</feature>
<dbReference type="EMBL" id="BLXT01003952">
    <property type="protein sequence ID" value="GFO08212.1"/>
    <property type="molecule type" value="Genomic_DNA"/>
</dbReference>
<evidence type="ECO:0000313" key="2">
    <source>
        <dbReference type="EMBL" id="GFO08212.1"/>
    </source>
</evidence>
<dbReference type="Proteomes" id="UP000735302">
    <property type="component" value="Unassembled WGS sequence"/>
</dbReference>
<feature type="region of interest" description="Disordered" evidence="1">
    <location>
        <begin position="1374"/>
        <end position="1423"/>
    </location>
</feature>
<reference evidence="2 3" key="1">
    <citation type="journal article" date="2021" name="Elife">
        <title>Chloroplast acquisition without the gene transfer in kleptoplastic sea slugs, Plakobranchus ocellatus.</title>
        <authorList>
            <person name="Maeda T."/>
            <person name="Takahashi S."/>
            <person name="Yoshida T."/>
            <person name="Shimamura S."/>
            <person name="Takaki Y."/>
            <person name="Nagai Y."/>
            <person name="Toyoda A."/>
            <person name="Suzuki Y."/>
            <person name="Arimoto A."/>
            <person name="Ishii H."/>
            <person name="Satoh N."/>
            <person name="Nishiyama T."/>
            <person name="Hasebe M."/>
            <person name="Maruyama T."/>
            <person name="Minagawa J."/>
            <person name="Obokata J."/>
            <person name="Shigenobu S."/>
        </authorList>
    </citation>
    <scope>NUCLEOTIDE SEQUENCE [LARGE SCALE GENOMIC DNA]</scope>
</reference>
<feature type="compositionally biased region" description="Basic and acidic residues" evidence="1">
    <location>
        <begin position="1374"/>
        <end position="1392"/>
    </location>
</feature>
<protein>
    <submittedName>
        <fullName evidence="2">Uncharacterized protein</fullName>
    </submittedName>
</protein>
<organism evidence="2 3">
    <name type="scientific">Plakobranchus ocellatus</name>
    <dbReference type="NCBI Taxonomy" id="259542"/>
    <lineage>
        <taxon>Eukaryota</taxon>
        <taxon>Metazoa</taxon>
        <taxon>Spiralia</taxon>
        <taxon>Lophotrochozoa</taxon>
        <taxon>Mollusca</taxon>
        <taxon>Gastropoda</taxon>
        <taxon>Heterobranchia</taxon>
        <taxon>Euthyneura</taxon>
        <taxon>Panpulmonata</taxon>
        <taxon>Sacoglossa</taxon>
        <taxon>Placobranchoidea</taxon>
        <taxon>Plakobranchidae</taxon>
        <taxon>Plakobranchus</taxon>
    </lineage>
</organism>